<keyword evidence="3" id="KW-1185">Reference proteome</keyword>
<proteinExistence type="predicted"/>
<feature type="transmembrane region" description="Helical" evidence="1">
    <location>
        <begin position="12"/>
        <end position="28"/>
    </location>
</feature>
<dbReference type="EMBL" id="BSYO01000008">
    <property type="protein sequence ID" value="GMH08832.1"/>
    <property type="molecule type" value="Genomic_DNA"/>
</dbReference>
<dbReference type="AlphaFoldDB" id="A0AAD3XLA2"/>
<protein>
    <submittedName>
        <fullName evidence="2">Uncharacterized protein</fullName>
    </submittedName>
</protein>
<gene>
    <name evidence="2" type="ORF">Nepgr_010672</name>
</gene>
<evidence type="ECO:0000313" key="2">
    <source>
        <dbReference type="EMBL" id="GMH08832.1"/>
    </source>
</evidence>
<dbReference type="PANTHER" id="PTHR34970:SF2">
    <property type="entry name" value="ABC TRANSPORTER A FAMILY PROTEIN"/>
    <property type="match status" value="1"/>
</dbReference>
<dbReference type="PANTHER" id="PTHR34970">
    <property type="entry name" value="ABC TRANSPORTER A FAMILY PROTEIN"/>
    <property type="match status" value="1"/>
</dbReference>
<keyword evidence="1" id="KW-0472">Membrane</keyword>
<reference evidence="2" key="1">
    <citation type="submission" date="2023-05" db="EMBL/GenBank/DDBJ databases">
        <title>Nepenthes gracilis genome sequencing.</title>
        <authorList>
            <person name="Fukushima K."/>
        </authorList>
    </citation>
    <scope>NUCLEOTIDE SEQUENCE</scope>
    <source>
        <strain evidence="2">SING2019-196</strain>
    </source>
</reference>
<keyword evidence="1" id="KW-0812">Transmembrane</keyword>
<accession>A0AAD3XLA2</accession>
<evidence type="ECO:0000256" key="1">
    <source>
        <dbReference type="SAM" id="Phobius"/>
    </source>
</evidence>
<dbReference type="Proteomes" id="UP001279734">
    <property type="component" value="Unassembled WGS sequence"/>
</dbReference>
<comment type="caution">
    <text evidence="2">The sequence shown here is derived from an EMBL/GenBank/DDBJ whole genome shotgun (WGS) entry which is preliminary data.</text>
</comment>
<name>A0AAD3XLA2_NEPGR</name>
<evidence type="ECO:0000313" key="3">
    <source>
        <dbReference type="Proteomes" id="UP001279734"/>
    </source>
</evidence>
<sequence length="72" mass="8242">MGYLLRVRLTSFFIGAATASLAGLFILYKDYKFAHESISDQMKRLHDSLDKRISSLEKLNEDEVSQRSEATE</sequence>
<organism evidence="2 3">
    <name type="scientific">Nepenthes gracilis</name>
    <name type="common">Slender pitcher plant</name>
    <dbReference type="NCBI Taxonomy" id="150966"/>
    <lineage>
        <taxon>Eukaryota</taxon>
        <taxon>Viridiplantae</taxon>
        <taxon>Streptophyta</taxon>
        <taxon>Embryophyta</taxon>
        <taxon>Tracheophyta</taxon>
        <taxon>Spermatophyta</taxon>
        <taxon>Magnoliopsida</taxon>
        <taxon>eudicotyledons</taxon>
        <taxon>Gunneridae</taxon>
        <taxon>Pentapetalae</taxon>
        <taxon>Caryophyllales</taxon>
        <taxon>Nepenthaceae</taxon>
        <taxon>Nepenthes</taxon>
    </lineage>
</organism>
<keyword evidence="1" id="KW-1133">Transmembrane helix</keyword>